<accession>A0A517Z1N5</accession>
<evidence type="ECO:0000313" key="1">
    <source>
        <dbReference type="EMBL" id="QDU36329.1"/>
    </source>
</evidence>
<reference evidence="1 2" key="1">
    <citation type="submission" date="2019-02" db="EMBL/GenBank/DDBJ databases">
        <title>Deep-cultivation of Planctomycetes and their phenomic and genomic characterization uncovers novel biology.</title>
        <authorList>
            <person name="Wiegand S."/>
            <person name="Jogler M."/>
            <person name="Boedeker C."/>
            <person name="Pinto D."/>
            <person name="Vollmers J."/>
            <person name="Rivas-Marin E."/>
            <person name="Kohn T."/>
            <person name="Peeters S.H."/>
            <person name="Heuer A."/>
            <person name="Rast P."/>
            <person name="Oberbeckmann S."/>
            <person name="Bunk B."/>
            <person name="Jeske O."/>
            <person name="Meyerdierks A."/>
            <person name="Storesund J.E."/>
            <person name="Kallscheuer N."/>
            <person name="Luecker S."/>
            <person name="Lage O.M."/>
            <person name="Pohl T."/>
            <person name="Merkel B.J."/>
            <person name="Hornburger P."/>
            <person name="Mueller R.-W."/>
            <person name="Bruemmer F."/>
            <person name="Labrenz M."/>
            <person name="Spormann A.M."/>
            <person name="Op den Camp H."/>
            <person name="Overmann J."/>
            <person name="Amann R."/>
            <person name="Jetten M.S.M."/>
            <person name="Mascher T."/>
            <person name="Medema M.H."/>
            <person name="Devos D.P."/>
            <person name="Kaster A.-K."/>
            <person name="Ovreas L."/>
            <person name="Rohde M."/>
            <person name="Galperin M.Y."/>
            <person name="Jogler C."/>
        </authorList>
    </citation>
    <scope>NUCLEOTIDE SEQUENCE [LARGE SCALE GENOMIC DNA]</scope>
    <source>
        <strain evidence="1 2">Mal4</strain>
    </source>
</reference>
<dbReference type="AlphaFoldDB" id="A0A517Z1N5"/>
<gene>
    <name evidence="1" type="ORF">Mal4_06140</name>
</gene>
<organism evidence="1 2">
    <name type="scientific">Maioricimonas rarisocia</name>
    <dbReference type="NCBI Taxonomy" id="2528026"/>
    <lineage>
        <taxon>Bacteria</taxon>
        <taxon>Pseudomonadati</taxon>
        <taxon>Planctomycetota</taxon>
        <taxon>Planctomycetia</taxon>
        <taxon>Planctomycetales</taxon>
        <taxon>Planctomycetaceae</taxon>
        <taxon>Maioricimonas</taxon>
    </lineage>
</organism>
<dbReference type="EMBL" id="CP036275">
    <property type="protein sequence ID" value="QDU36329.1"/>
    <property type="molecule type" value="Genomic_DNA"/>
</dbReference>
<keyword evidence="2" id="KW-1185">Reference proteome</keyword>
<dbReference type="Proteomes" id="UP000320496">
    <property type="component" value="Chromosome"/>
</dbReference>
<evidence type="ECO:0000313" key="2">
    <source>
        <dbReference type="Proteomes" id="UP000320496"/>
    </source>
</evidence>
<dbReference type="RefSeq" id="WP_145367005.1">
    <property type="nucleotide sequence ID" value="NZ_CP036275.1"/>
</dbReference>
<sequence>MKDWRRLSPEDFEIQTPDWIPSLEATVRFEGAELTLAIDELETADQTCVACFLALLEGWQQRSSHIAAQTEKYLQQFLPGRKVRPSELAVWGVTLYTNDGAPTGGAFYYRVTGDYEDPAYDLHQFDHRSVVELQYPIRNGTVCWTEENIAATNDFD</sequence>
<name>A0A517Z1N5_9PLAN</name>
<dbReference type="OrthoDB" id="268333at2"/>
<dbReference type="KEGG" id="mri:Mal4_06140"/>
<proteinExistence type="predicted"/>
<protein>
    <recommendedName>
        <fullName evidence="3">DUF2262 domain-containing protein</fullName>
    </recommendedName>
</protein>
<evidence type="ECO:0008006" key="3">
    <source>
        <dbReference type="Google" id="ProtNLM"/>
    </source>
</evidence>